<dbReference type="CDD" id="cd00093">
    <property type="entry name" value="HTH_XRE"/>
    <property type="match status" value="1"/>
</dbReference>
<comment type="caution">
    <text evidence="3">The sequence shown here is derived from an EMBL/GenBank/DDBJ whole genome shotgun (WGS) entry which is preliminary data.</text>
</comment>
<dbReference type="SMART" id="SM00530">
    <property type="entry name" value="HTH_XRE"/>
    <property type="match status" value="1"/>
</dbReference>
<keyword evidence="4" id="KW-1185">Reference proteome</keyword>
<keyword evidence="1" id="KW-0238">DNA-binding</keyword>
<organism evidence="3 4">
    <name type="scientific">Spongiactinospora gelatinilytica</name>
    <dbReference type="NCBI Taxonomy" id="2666298"/>
    <lineage>
        <taxon>Bacteria</taxon>
        <taxon>Bacillati</taxon>
        <taxon>Actinomycetota</taxon>
        <taxon>Actinomycetes</taxon>
        <taxon>Streptosporangiales</taxon>
        <taxon>Streptosporangiaceae</taxon>
        <taxon>Spongiactinospora</taxon>
    </lineage>
</organism>
<dbReference type="Gene3D" id="1.10.260.40">
    <property type="entry name" value="lambda repressor-like DNA-binding domains"/>
    <property type="match status" value="1"/>
</dbReference>
<evidence type="ECO:0000259" key="2">
    <source>
        <dbReference type="PROSITE" id="PS50943"/>
    </source>
</evidence>
<protein>
    <recommendedName>
        <fullName evidence="2">HTH cro/C1-type domain-containing protein</fullName>
    </recommendedName>
</protein>
<dbReference type="GO" id="GO:0003700">
    <property type="term" value="F:DNA-binding transcription factor activity"/>
    <property type="evidence" value="ECO:0007669"/>
    <property type="project" value="TreeGrafter"/>
</dbReference>
<reference evidence="3 4" key="1">
    <citation type="submission" date="2018-01" db="EMBL/GenBank/DDBJ databases">
        <title>Draft genome sequence of Sphaerisporangium sp. 7K107.</title>
        <authorList>
            <person name="Sahin N."/>
            <person name="Saygin H."/>
            <person name="Ay H."/>
        </authorList>
    </citation>
    <scope>NUCLEOTIDE SEQUENCE [LARGE SCALE GENOMIC DNA]</scope>
    <source>
        <strain evidence="3 4">7K107</strain>
    </source>
</reference>
<dbReference type="InterPro" id="IPR010982">
    <property type="entry name" value="Lambda_DNA-bd_dom_sf"/>
</dbReference>
<gene>
    <name evidence="3" type="ORF">C1I98_37560</name>
</gene>
<dbReference type="InterPro" id="IPR001387">
    <property type="entry name" value="Cro/C1-type_HTH"/>
</dbReference>
<dbReference type="PROSITE" id="PS50943">
    <property type="entry name" value="HTH_CROC1"/>
    <property type="match status" value="1"/>
</dbReference>
<dbReference type="Proteomes" id="UP000248544">
    <property type="component" value="Unassembled WGS sequence"/>
</dbReference>
<evidence type="ECO:0000313" key="3">
    <source>
        <dbReference type="EMBL" id="PZG20300.1"/>
    </source>
</evidence>
<name>A0A2W2F3E0_9ACTN</name>
<dbReference type="SUPFAM" id="SSF47413">
    <property type="entry name" value="lambda repressor-like DNA-binding domains"/>
    <property type="match status" value="1"/>
</dbReference>
<dbReference type="PANTHER" id="PTHR46797">
    <property type="entry name" value="HTH-TYPE TRANSCRIPTIONAL REGULATOR"/>
    <property type="match status" value="1"/>
</dbReference>
<evidence type="ECO:0000256" key="1">
    <source>
        <dbReference type="ARBA" id="ARBA00023125"/>
    </source>
</evidence>
<proteinExistence type="predicted"/>
<accession>A0A2W2F3E0</accession>
<dbReference type="EMBL" id="POUA01000608">
    <property type="protein sequence ID" value="PZG20300.1"/>
    <property type="molecule type" value="Genomic_DNA"/>
</dbReference>
<evidence type="ECO:0000313" key="4">
    <source>
        <dbReference type="Proteomes" id="UP000248544"/>
    </source>
</evidence>
<dbReference type="GO" id="GO:0003677">
    <property type="term" value="F:DNA binding"/>
    <property type="evidence" value="ECO:0007669"/>
    <property type="project" value="UniProtKB-KW"/>
</dbReference>
<dbReference type="Pfam" id="PF13560">
    <property type="entry name" value="HTH_31"/>
    <property type="match status" value="1"/>
</dbReference>
<sequence>MSAGGSGGAGLMYDQATIGARLRMLRKWRKLSLVELADLAGMSKSYLSMAERGERALDRRSYIAALADALQVSETELVGGPHLTKDPAQSAPHAMIPQLRAALIANTLTAPLADRARPLPELLAEMDRLDHSKYKFREVGRPLPAIIDELHVHAAAPAGEAEHRLALEGLIEAFQMATFTTKDLGYGDLSHIAAMRAGEVAAILGDPVNRGKADSLRIHTMPATTWRVRLTAAEQAVDRLQPHVRDDTGVHVLGMLTLAASMAATVAADASRARHWLDHAAELAGRTADAPGANWGAFSTTNVNVWRISLAVEQGESGGVLELARRVEEHRLAERSGRHTAFLTDVGRGLARDPRARERAVEWLHRAENVAPHKFRNDAKARETVGVLLQQVRSTAAGRVLRGMAARMGLPH</sequence>
<dbReference type="PANTHER" id="PTHR46797:SF1">
    <property type="entry name" value="METHYLPHOSPHONATE SYNTHASE"/>
    <property type="match status" value="1"/>
</dbReference>
<dbReference type="GO" id="GO:0005829">
    <property type="term" value="C:cytosol"/>
    <property type="evidence" value="ECO:0007669"/>
    <property type="project" value="TreeGrafter"/>
</dbReference>
<dbReference type="AlphaFoldDB" id="A0A2W2F3E0"/>
<feature type="domain" description="HTH cro/C1-type" evidence="2">
    <location>
        <begin position="22"/>
        <end position="77"/>
    </location>
</feature>
<dbReference type="InterPro" id="IPR050807">
    <property type="entry name" value="TransReg_Diox_bact_type"/>
</dbReference>